<evidence type="ECO:0000313" key="2">
    <source>
        <dbReference type="Proteomes" id="UP000260717"/>
    </source>
</evidence>
<name>A0A3E4WNY6_9FIRM</name>
<organism evidence="1 2">
    <name type="scientific">Agathobacter rectalis</name>
    <dbReference type="NCBI Taxonomy" id="39491"/>
    <lineage>
        <taxon>Bacteria</taxon>
        <taxon>Bacillati</taxon>
        <taxon>Bacillota</taxon>
        <taxon>Clostridia</taxon>
        <taxon>Lachnospirales</taxon>
        <taxon>Lachnospiraceae</taxon>
        <taxon>Agathobacter</taxon>
    </lineage>
</organism>
<evidence type="ECO:0008006" key="3">
    <source>
        <dbReference type="Google" id="ProtNLM"/>
    </source>
</evidence>
<dbReference type="RefSeq" id="WP_117715613.1">
    <property type="nucleotide sequence ID" value="NZ_QSTI01000038.1"/>
</dbReference>
<reference evidence="1 2" key="1">
    <citation type="submission" date="2018-08" db="EMBL/GenBank/DDBJ databases">
        <title>A genome reference for cultivated species of the human gut microbiota.</title>
        <authorList>
            <person name="Zou Y."/>
            <person name="Xue W."/>
            <person name="Luo G."/>
        </authorList>
    </citation>
    <scope>NUCLEOTIDE SEQUENCE [LARGE SCALE GENOMIC DNA]</scope>
    <source>
        <strain evidence="1 2">OM08-12AT</strain>
    </source>
</reference>
<comment type="caution">
    <text evidence="1">The sequence shown here is derived from an EMBL/GenBank/DDBJ whole genome shotgun (WGS) entry which is preliminary data.</text>
</comment>
<protein>
    <recommendedName>
        <fullName evidence="3">CRISPR-associated protein</fullName>
    </recommendedName>
</protein>
<dbReference type="EMBL" id="QSTI01000038">
    <property type="protein sequence ID" value="RGM44016.1"/>
    <property type="molecule type" value="Genomic_DNA"/>
</dbReference>
<proteinExistence type="predicted"/>
<evidence type="ECO:0000313" key="1">
    <source>
        <dbReference type="EMBL" id="RGM44016.1"/>
    </source>
</evidence>
<dbReference type="AlphaFoldDB" id="A0A3E4WNY6"/>
<accession>A0A3E4WNY6</accession>
<dbReference type="Proteomes" id="UP000260717">
    <property type="component" value="Unassembled WGS sequence"/>
</dbReference>
<gene>
    <name evidence="1" type="ORF">DXC13_14765</name>
</gene>
<sequence length="120" mass="13820">MSENIFINFSNHPSNRWSNEQKKAALNYGEIIDIPFPSVDSNGDESYIKETGNKMIERIMSYHPKAVLCQGEFTLAYYIISALMRNEIIVLAACSNRNVKEDGNKKIVEFNFVRFRSYIA</sequence>